<dbReference type="GO" id="GO:0016301">
    <property type="term" value="F:kinase activity"/>
    <property type="evidence" value="ECO:0007669"/>
    <property type="project" value="UniProtKB-KW"/>
</dbReference>
<accession>A0A7D3UPP5</accession>
<protein>
    <submittedName>
        <fullName evidence="1">Gluconate kinase</fullName>
    </submittedName>
</protein>
<keyword evidence="1" id="KW-0418">Kinase</keyword>
<evidence type="ECO:0000313" key="1">
    <source>
        <dbReference type="EMBL" id="QKF94088.1"/>
    </source>
</evidence>
<evidence type="ECO:0000313" key="2">
    <source>
        <dbReference type="Proteomes" id="UP001162001"/>
    </source>
</evidence>
<dbReference type="InterPro" id="IPR031322">
    <property type="entry name" value="Shikimate/glucono_kinase"/>
</dbReference>
<sequence length="181" mass="21179">MSNLIIAISGISGAGKTTIGKMLATKLGGVYLDQDWFFSKNKPLVTLSNGKKALNYDCDEAIDFGRFNRMIDNEKKNNKIIVIGGFALREYFFYKGNEPTIHFHIKIPRDLSLKTRLQVKKFSEERKKDEIYMFNEYVYPYYEKTLKFSKIDHMIDGVENGKRRHINEILEEILNRIKHIM</sequence>
<proteinExistence type="predicted"/>
<dbReference type="EMBL" id="MT418680">
    <property type="protein sequence ID" value="QKF94088.1"/>
    <property type="molecule type" value="Genomic_DNA"/>
</dbReference>
<dbReference type="Pfam" id="PF01202">
    <property type="entry name" value="SKI"/>
    <property type="match status" value="1"/>
</dbReference>
<gene>
    <name evidence="1" type="ORF">Fadolivirus_1_630</name>
</gene>
<dbReference type="SUPFAM" id="SSF52540">
    <property type="entry name" value="P-loop containing nucleoside triphosphate hydrolases"/>
    <property type="match status" value="1"/>
</dbReference>
<reference evidence="1 2" key="1">
    <citation type="submission" date="2020-04" db="EMBL/GenBank/DDBJ databases">
        <title>Advantages and limits of metagenomic assembly and binning of a giant virus.</title>
        <authorList>
            <person name="Schulz F."/>
            <person name="Andreani J."/>
            <person name="Francis R."/>
            <person name="Boudjemaa H."/>
            <person name="Bou Khalil J.Y."/>
            <person name="Lee J."/>
            <person name="La Scola B."/>
            <person name="Woyke T."/>
        </authorList>
    </citation>
    <scope>NUCLEOTIDE SEQUENCE [LARGE SCALE GENOMIC DNA]</scope>
    <source>
        <strain evidence="1 2">FV1/VV64</strain>
    </source>
</reference>
<dbReference type="Gene3D" id="3.40.50.300">
    <property type="entry name" value="P-loop containing nucleotide triphosphate hydrolases"/>
    <property type="match status" value="1"/>
</dbReference>
<dbReference type="Proteomes" id="UP001162001">
    <property type="component" value="Segment"/>
</dbReference>
<dbReference type="InterPro" id="IPR027417">
    <property type="entry name" value="P-loop_NTPase"/>
</dbReference>
<organism evidence="1 2">
    <name type="scientific">Fadolivirus FV1/VV64</name>
    <dbReference type="NCBI Taxonomy" id="3070911"/>
    <lineage>
        <taxon>Viruses</taxon>
        <taxon>Varidnaviria</taxon>
        <taxon>Bamfordvirae</taxon>
        <taxon>Nucleocytoviricota</taxon>
        <taxon>Megaviricetes</taxon>
        <taxon>Imitervirales</taxon>
        <taxon>Mimiviridae</taxon>
        <taxon>Klosneuvirinae</taxon>
        <taxon>Fadolivirus</taxon>
        <taxon>Fadolivirus algeromassiliense</taxon>
    </lineage>
</organism>
<name>A0A7D3UPP5_9VIRU</name>
<keyword evidence="1" id="KW-0808">Transferase</keyword>
<keyword evidence="2" id="KW-1185">Reference proteome</keyword>